<feature type="region of interest" description="Disordered" evidence="1">
    <location>
        <begin position="104"/>
        <end position="125"/>
    </location>
</feature>
<evidence type="ECO:0000256" key="1">
    <source>
        <dbReference type="SAM" id="MobiDB-lite"/>
    </source>
</evidence>
<dbReference type="InterPro" id="IPR050515">
    <property type="entry name" value="Beta-lactam/transpept"/>
</dbReference>
<dbReference type="InterPro" id="IPR012338">
    <property type="entry name" value="Beta-lactam/transpept-like"/>
</dbReference>
<dbReference type="GO" id="GO:0008658">
    <property type="term" value="F:penicillin binding"/>
    <property type="evidence" value="ECO:0007669"/>
    <property type="project" value="InterPro"/>
</dbReference>
<dbReference type="PANTHER" id="PTHR30627">
    <property type="entry name" value="PEPTIDOGLYCAN D,D-TRANSPEPTIDASE"/>
    <property type="match status" value="1"/>
</dbReference>
<sequence length="618" mass="62131">MIVLVRRHLLTLIAVTALVASACGDNAPPQPRTVADAFAAALSSGNVAAAAAETSDPAGASTVITQMFDGLRGGGTVDATPTFTVTQADEDAKSFTMSGSWSFTVPGSTPDPDSTVTQTSAPSTIAQDFPSERIWAYSTTGTAAETDQGWKIDWDPAAVVPGLTNGSTIRYTPTTADTAPRVLDGAGAELMSRQVVTLVNIDASADTSAVAALVSPIAPTVTAESLAADLSVSTSGTTTAVSLRQSDLDPIQDRLAALPGVTLAPQTRLLTTDRAVASPALSGVADLWQTAETAGAGWAVQLVGPDGTVTGQLAGQDATVGPDIATTLDTSLQLKAENALSSLPNQSAIVAIRPSTGAVLAVAQNAAADAQGPIALTGLYPPGSTFKTVTTSAALQAGTATPDTALPCPGTENIEGRQIPNDDNFDLGTVPLHTAFARSCNTTMARLAVALPDDALQQAALQFGLGVDYVTPGLTTVTGSVPPATTPAERVESGIGQGAVTATPFGMALVAASIANGSTPLPMLVQGRPATADQAPTPVPTQVTDQLKTMMRETITAGTATVLQDVPGLLGKTGTAEVANAPAHGWFVGIQGDLAFAVFVAGGNSSAPALTAAGAFLR</sequence>
<feature type="domain" description="Penicillin-binding protein transpeptidase" evidence="3">
    <location>
        <begin position="348"/>
        <end position="604"/>
    </location>
</feature>
<protein>
    <submittedName>
        <fullName evidence="4">Penicillin-binding protein</fullName>
    </submittedName>
</protein>
<comment type="caution">
    <text evidence="4">The sequence shown here is derived from an EMBL/GenBank/DDBJ whole genome shotgun (WGS) entry which is preliminary data.</text>
</comment>
<evidence type="ECO:0000259" key="3">
    <source>
        <dbReference type="Pfam" id="PF00905"/>
    </source>
</evidence>
<gene>
    <name evidence="4" type="ORF">GCM10007304_04010</name>
</gene>
<evidence type="ECO:0000313" key="4">
    <source>
        <dbReference type="EMBL" id="GGF93332.1"/>
    </source>
</evidence>
<reference evidence="4" key="1">
    <citation type="journal article" date="2014" name="Int. J. Syst. Evol. Microbiol.">
        <title>Complete genome sequence of Corynebacterium casei LMG S-19264T (=DSM 44701T), isolated from a smear-ripened cheese.</title>
        <authorList>
            <consortium name="US DOE Joint Genome Institute (JGI-PGF)"/>
            <person name="Walter F."/>
            <person name="Albersmeier A."/>
            <person name="Kalinowski J."/>
            <person name="Ruckert C."/>
        </authorList>
    </citation>
    <scope>NUCLEOTIDE SEQUENCE</scope>
    <source>
        <strain evidence="4">CCM 7905</strain>
    </source>
</reference>
<dbReference type="RefSeq" id="WP_188543028.1">
    <property type="nucleotide sequence ID" value="NZ_BMCU01000001.1"/>
</dbReference>
<evidence type="ECO:0000256" key="2">
    <source>
        <dbReference type="SAM" id="SignalP"/>
    </source>
</evidence>
<feature type="signal peptide" evidence="2">
    <location>
        <begin position="1"/>
        <end position="22"/>
    </location>
</feature>
<dbReference type="Proteomes" id="UP000654257">
    <property type="component" value="Unassembled WGS sequence"/>
</dbReference>
<accession>A0A917CMA0</accession>
<dbReference type="EMBL" id="BMCU01000001">
    <property type="protein sequence ID" value="GGF93332.1"/>
    <property type="molecule type" value="Genomic_DNA"/>
</dbReference>
<dbReference type="InterPro" id="IPR001460">
    <property type="entry name" value="PCN-bd_Tpept"/>
</dbReference>
<evidence type="ECO:0000313" key="5">
    <source>
        <dbReference type="Proteomes" id="UP000654257"/>
    </source>
</evidence>
<dbReference type="Gene3D" id="3.40.710.10">
    <property type="entry name" value="DD-peptidase/beta-lactamase superfamily"/>
    <property type="match status" value="1"/>
</dbReference>
<dbReference type="AlphaFoldDB" id="A0A917CMA0"/>
<dbReference type="GO" id="GO:0005886">
    <property type="term" value="C:plasma membrane"/>
    <property type="evidence" value="ECO:0007669"/>
    <property type="project" value="TreeGrafter"/>
</dbReference>
<dbReference type="GO" id="GO:0071555">
    <property type="term" value="P:cell wall organization"/>
    <property type="evidence" value="ECO:0007669"/>
    <property type="project" value="TreeGrafter"/>
</dbReference>
<dbReference type="PANTHER" id="PTHR30627:SF24">
    <property type="entry name" value="PENICILLIN-BINDING PROTEIN 4B"/>
    <property type="match status" value="1"/>
</dbReference>
<dbReference type="PROSITE" id="PS51257">
    <property type="entry name" value="PROKAR_LIPOPROTEIN"/>
    <property type="match status" value="1"/>
</dbReference>
<dbReference type="SUPFAM" id="SSF56601">
    <property type="entry name" value="beta-lactamase/transpeptidase-like"/>
    <property type="match status" value="1"/>
</dbReference>
<keyword evidence="5" id="KW-1185">Reference proteome</keyword>
<keyword evidence="2" id="KW-0732">Signal</keyword>
<proteinExistence type="predicted"/>
<reference evidence="4" key="2">
    <citation type="submission" date="2020-09" db="EMBL/GenBank/DDBJ databases">
        <authorList>
            <person name="Sun Q."/>
            <person name="Sedlacek I."/>
        </authorList>
    </citation>
    <scope>NUCLEOTIDE SEQUENCE</scope>
    <source>
        <strain evidence="4">CCM 7905</strain>
    </source>
</reference>
<dbReference type="Pfam" id="PF00905">
    <property type="entry name" value="Transpeptidase"/>
    <property type="match status" value="1"/>
</dbReference>
<organism evidence="4 5">
    <name type="scientific">Rhodococcoides trifolii</name>
    <dbReference type="NCBI Taxonomy" id="908250"/>
    <lineage>
        <taxon>Bacteria</taxon>
        <taxon>Bacillati</taxon>
        <taxon>Actinomycetota</taxon>
        <taxon>Actinomycetes</taxon>
        <taxon>Mycobacteriales</taxon>
        <taxon>Nocardiaceae</taxon>
        <taxon>Rhodococcoides</taxon>
    </lineage>
</organism>
<dbReference type="GO" id="GO:0071972">
    <property type="term" value="F:peptidoglycan L,D-transpeptidase activity"/>
    <property type="evidence" value="ECO:0007669"/>
    <property type="project" value="TreeGrafter"/>
</dbReference>
<name>A0A917CMA0_9NOCA</name>
<feature type="chain" id="PRO_5036978042" evidence="2">
    <location>
        <begin position="23"/>
        <end position="618"/>
    </location>
</feature>